<feature type="domain" description="Rho-GAP" evidence="3">
    <location>
        <begin position="360"/>
        <end position="568"/>
    </location>
</feature>
<feature type="region of interest" description="Disordered" evidence="2">
    <location>
        <begin position="582"/>
        <end position="605"/>
    </location>
</feature>
<dbReference type="PANTHER" id="PTHR15228:SF25">
    <property type="entry name" value="F-BAR DOMAIN-CONTAINING PROTEIN"/>
    <property type="match status" value="1"/>
</dbReference>
<dbReference type="InterPro" id="IPR008936">
    <property type="entry name" value="Rho_GTPase_activation_prot"/>
</dbReference>
<proteinExistence type="predicted"/>
<dbReference type="InterPro" id="IPR051025">
    <property type="entry name" value="RhoGAP"/>
</dbReference>
<dbReference type="PANTHER" id="PTHR15228">
    <property type="entry name" value="SPERMATHECAL PHYSIOLOGY VARIANT"/>
    <property type="match status" value="1"/>
</dbReference>
<keyword evidence="5" id="KW-1185">Reference proteome</keyword>
<dbReference type="Proteomes" id="UP000566819">
    <property type="component" value="Unassembled WGS sequence"/>
</dbReference>
<dbReference type="InterPro" id="IPR000198">
    <property type="entry name" value="RhoGAP_dom"/>
</dbReference>
<dbReference type="GO" id="GO:0005938">
    <property type="term" value="C:cell cortex"/>
    <property type="evidence" value="ECO:0007669"/>
    <property type="project" value="TreeGrafter"/>
</dbReference>
<evidence type="ECO:0000256" key="1">
    <source>
        <dbReference type="ARBA" id="ARBA00022468"/>
    </source>
</evidence>
<dbReference type="PROSITE" id="PS50238">
    <property type="entry name" value="RHOGAP"/>
    <property type="match status" value="1"/>
</dbReference>
<evidence type="ECO:0000313" key="4">
    <source>
        <dbReference type="EMBL" id="KAF4624776.1"/>
    </source>
</evidence>
<accession>A0A8H4VW38</accession>
<feature type="compositionally biased region" description="Low complexity" evidence="2">
    <location>
        <begin position="582"/>
        <end position="593"/>
    </location>
</feature>
<reference evidence="4 5" key="1">
    <citation type="submission" date="2020-03" db="EMBL/GenBank/DDBJ databases">
        <title>Draft Genome Sequence of Cudoniella acicularis.</title>
        <authorList>
            <person name="Buettner E."/>
            <person name="Kellner H."/>
        </authorList>
    </citation>
    <scope>NUCLEOTIDE SEQUENCE [LARGE SCALE GENOMIC DNA]</scope>
    <source>
        <strain evidence="4 5">DSM 108380</strain>
    </source>
</reference>
<dbReference type="InterPro" id="IPR031348">
    <property type="entry name" value="PigL_N"/>
</dbReference>
<dbReference type="OrthoDB" id="19923at2759"/>
<dbReference type="GO" id="GO:0060237">
    <property type="term" value="P:regulation of fungal-type cell wall organization"/>
    <property type="evidence" value="ECO:0007669"/>
    <property type="project" value="TreeGrafter"/>
</dbReference>
<keyword evidence="1" id="KW-0343">GTPase activation</keyword>
<dbReference type="GO" id="GO:0005096">
    <property type="term" value="F:GTPase activator activity"/>
    <property type="evidence" value="ECO:0007669"/>
    <property type="project" value="UniProtKB-KW"/>
</dbReference>
<name>A0A8H4VW38_9HELO</name>
<organism evidence="4 5">
    <name type="scientific">Cudoniella acicularis</name>
    <dbReference type="NCBI Taxonomy" id="354080"/>
    <lineage>
        <taxon>Eukaryota</taxon>
        <taxon>Fungi</taxon>
        <taxon>Dikarya</taxon>
        <taxon>Ascomycota</taxon>
        <taxon>Pezizomycotina</taxon>
        <taxon>Leotiomycetes</taxon>
        <taxon>Helotiales</taxon>
        <taxon>Tricladiaceae</taxon>
        <taxon>Cudoniella</taxon>
    </lineage>
</organism>
<evidence type="ECO:0000256" key="2">
    <source>
        <dbReference type="SAM" id="MobiDB-lite"/>
    </source>
</evidence>
<dbReference type="Gene3D" id="1.10.555.10">
    <property type="entry name" value="Rho GTPase activation protein"/>
    <property type="match status" value="1"/>
</dbReference>
<sequence length="626" mass="68547">MDPLSVTMAIIGLLTAADQVSSTLQPLIKKAANAPEEIKEMKSSVDGIRIVLSQLQLMLIGKSQVGRNRTSLILVEQIVITLSACVTTFSDLDVFVETLGADANMGLLDRLRWATKTSTIQEHMQKLEVHKSTLTLMMTILTCESMRMAEDAVDMLSTTIQRVLESNILIAQRLASIEVGLGVTIQLPAALPTFTKIENIQPAPDNFQRNAQGFAFEEELGNSWVYKRSAVRTDNGAFSAISSAGRTASWSMLSGLSLADNISIIAVQALPIYEQDLSNSNIYSFGDFTGTQIDFGNANKNIPEKQSGSSKVTSETKKALKSWWARRTTPPQADAGSVDIPTMIFGVPLRRSIAYANASISLADAGGRSYIYGYLPVVVAKIGVYLKEKGTTSEDIFARNGSAVRVHELEMRFDTPGPDQNYGRKLDWTGYSVYEAATCLLRYLKRLPEPVIPYEFYDKCTSILGPTVYENDEGYDRNAFSIDVAISTLQQHIAEFPPLNRQLLLYLLDAIAVFIEKSNTNKMTSARMVAAFQPSLLAREASVGMSVLDHVRAADTLVFMIENQDHFLMGMLGTAADDTASTTADEATATSETGIKGWNSLDPPNFQYQEEENLAKGSDDPAHDTA</sequence>
<dbReference type="SMART" id="SM00324">
    <property type="entry name" value="RhoGAP"/>
    <property type="match status" value="1"/>
</dbReference>
<dbReference type="SUPFAM" id="SSF48350">
    <property type="entry name" value="GTPase activation domain, GAP"/>
    <property type="match status" value="1"/>
</dbReference>
<dbReference type="Pfam" id="PF00620">
    <property type="entry name" value="RhoGAP"/>
    <property type="match status" value="1"/>
</dbReference>
<dbReference type="AlphaFoldDB" id="A0A8H4VW38"/>
<dbReference type="GO" id="GO:0007165">
    <property type="term" value="P:signal transduction"/>
    <property type="evidence" value="ECO:0007669"/>
    <property type="project" value="InterPro"/>
</dbReference>
<gene>
    <name evidence="4" type="ORF">G7Y89_g13393</name>
</gene>
<evidence type="ECO:0000259" key="3">
    <source>
        <dbReference type="PROSITE" id="PS50238"/>
    </source>
</evidence>
<protein>
    <recommendedName>
        <fullName evidence="3">Rho-GAP domain-containing protein</fullName>
    </recommendedName>
</protein>
<evidence type="ECO:0000313" key="5">
    <source>
        <dbReference type="Proteomes" id="UP000566819"/>
    </source>
</evidence>
<dbReference type="EMBL" id="JAAMPI010001557">
    <property type="protein sequence ID" value="KAF4624776.1"/>
    <property type="molecule type" value="Genomic_DNA"/>
</dbReference>
<comment type="caution">
    <text evidence="4">The sequence shown here is derived from an EMBL/GenBank/DDBJ whole genome shotgun (WGS) entry which is preliminary data.</text>
</comment>
<dbReference type="Pfam" id="PF17111">
    <property type="entry name" value="PigL_N"/>
    <property type="match status" value="1"/>
</dbReference>